<dbReference type="Pfam" id="PF00583">
    <property type="entry name" value="Acetyltransf_1"/>
    <property type="match status" value="1"/>
</dbReference>
<comment type="caution">
    <text evidence="5">The sequence shown here is derived from an EMBL/GenBank/DDBJ whole genome shotgun (WGS) entry which is preliminary data.</text>
</comment>
<evidence type="ECO:0000313" key="6">
    <source>
        <dbReference type="Proteomes" id="UP000663869"/>
    </source>
</evidence>
<protein>
    <recommendedName>
        <fullName evidence="4">N-acetyltransferase domain-containing protein</fullName>
    </recommendedName>
</protein>
<dbReference type="InterPro" id="IPR016181">
    <property type="entry name" value="Acyl_CoA_acyltransferase"/>
</dbReference>
<dbReference type="EMBL" id="CAJNYU010000512">
    <property type="protein sequence ID" value="CAF3369826.1"/>
    <property type="molecule type" value="Genomic_DNA"/>
</dbReference>
<evidence type="ECO:0000259" key="4">
    <source>
        <dbReference type="PROSITE" id="PS51186"/>
    </source>
</evidence>
<proteinExistence type="predicted"/>
<accession>A0A817XRT4</accession>
<dbReference type="CDD" id="cd04301">
    <property type="entry name" value="NAT_SF"/>
    <property type="match status" value="1"/>
</dbReference>
<dbReference type="Proteomes" id="UP000663869">
    <property type="component" value="Unassembled WGS sequence"/>
</dbReference>
<evidence type="ECO:0000256" key="3">
    <source>
        <dbReference type="SAM" id="SignalP"/>
    </source>
</evidence>
<evidence type="ECO:0000313" key="5">
    <source>
        <dbReference type="EMBL" id="CAF3369826.1"/>
    </source>
</evidence>
<dbReference type="Gene3D" id="3.40.630.30">
    <property type="match status" value="1"/>
</dbReference>
<keyword evidence="1" id="KW-0808">Transferase</keyword>
<feature type="signal peptide" evidence="3">
    <location>
        <begin position="1"/>
        <end position="18"/>
    </location>
</feature>
<reference evidence="5" key="1">
    <citation type="submission" date="2021-02" db="EMBL/GenBank/DDBJ databases">
        <authorList>
            <person name="Nowell W R."/>
        </authorList>
    </citation>
    <scope>NUCLEOTIDE SEQUENCE</scope>
</reference>
<dbReference type="GO" id="GO:0016747">
    <property type="term" value="F:acyltransferase activity, transferring groups other than amino-acyl groups"/>
    <property type="evidence" value="ECO:0007669"/>
    <property type="project" value="InterPro"/>
</dbReference>
<organism evidence="5 6">
    <name type="scientific">Rotaria socialis</name>
    <dbReference type="NCBI Taxonomy" id="392032"/>
    <lineage>
        <taxon>Eukaryota</taxon>
        <taxon>Metazoa</taxon>
        <taxon>Spiralia</taxon>
        <taxon>Gnathifera</taxon>
        <taxon>Rotifera</taxon>
        <taxon>Eurotatoria</taxon>
        <taxon>Bdelloidea</taxon>
        <taxon>Philodinida</taxon>
        <taxon>Philodinidae</taxon>
        <taxon>Rotaria</taxon>
    </lineage>
</organism>
<gene>
    <name evidence="5" type="ORF">FME351_LOCUS6229</name>
</gene>
<keyword evidence="2" id="KW-0012">Acyltransferase</keyword>
<dbReference type="PROSITE" id="PS51186">
    <property type="entry name" value="GNAT"/>
    <property type="match status" value="1"/>
</dbReference>
<evidence type="ECO:0000256" key="1">
    <source>
        <dbReference type="ARBA" id="ARBA00022679"/>
    </source>
</evidence>
<dbReference type="InterPro" id="IPR050680">
    <property type="entry name" value="YpeA/RimI_acetyltransf"/>
</dbReference>
<dbReference type="SUPFAM" id="SSF55729">
    <property type="entry name" value="Acyl-CoA N-acyltransferases (Nat)"/>
    <property type="match status" value="1"/>
</dbReference>
<sequence>MLLSIQFFLIWLIIIVLSKSNHNIYCSNGRPALWTFSMSNFSFSPQCPTPGRACHDKKGKCTKEYLCCPQTLKMSSKLALYDRATNIKFIRIGSDYKNTYRFYELNLTSNNHATHDNYAQWVFFDQTLRDLFEMPNARFWQSIVNCLQNYGIAYAYVPLNATSVTANISALTVLTRQKSSFDNLYICYMVTRKEHRRRGLGTLILQQIVQRALDEQRNGIKHVTLHVNTLNTVALELYERCGWRCYQYLPTYLDPDPHHATNHAYALILHLEKVKNVTGLCRDTNAVDINPQDDRKSIENCHRVPAQLRE</sequence>
<dbReference type="PANTHER" id="PTHR43420">
    <property type="entry name" value="ACETYLTRANSFERASE"/>
    <property type="match status" value="1"/>
</dbReference>
<feature type="domain" description="N-acetyltransferase" evidence="4">
    <location>
        <begin position="105"/>
        <end position="272"/>
    </location>
</feature>
<feature type="chain" id="PRO_5032407675" description="N-acetyltransferase domain-containing protein" evidence="3">
    <location>
        <begin position="19"/>
        <end position="310"/>
    </location>
</feature>
<dbReference type="AlphaFoldDB" id="A0A817XRT4"/>
<dbReference type="InterPro" id="IPR000182">
    <property type="entry name" value="GNAT_dom"/>
</dbReference>
<name>A0A817XRT4_9BILA</name>
<keyword evidence="3" id="KW-0732">Signal</keyword>
<evidence type="ECO:0000256" key="2">
    <source>
        <dbReference type="ARBA" id="ARBA00023315"/>
    </source>
</evidence>